<accession>A0AAW2TKV5</accession>
<feature type="compositionally biased region" description="Polar residues" evidence="1">
    <location>
        <begin position="40"/>
        <end position="60"/>
    </location>
</feature>
<organism evidence="2">
    <name type="scientific">Sesamum radiatum</name>
    <name type="common">Black benniseed</name>
    <dbReference type="NCBI Taxonomy" id="300843"/>
    <lineage>
        <taxon>Eukaryota</taxon>
        <taxon>Viridiplantae</taxon>
        <taxon>Streptophyta</taxon>
        <taxon>Embryophyta</taxon>
        <taxon>Tracheophyta</taxon>
        <taxon>Spermatophyta</taxon>
        <taxon>Magnoliopsida</taxon>
        <taxon>eudicotyledons</taxon>
        <taxon>Gunneridae</taxon>
        <taxon>Pentapetalae</taxon>
        <taxon>asterids</taxon>
        <taxon>lamiids</taxon>
        <taxon>Lamiales</taxon>
        <taxon>Pedaliaceae</taxon>
        <taxon>Sesamum</taxon>
    </lineage>
</organism>
<feature type="compositionally biased region" description="Basic residues" evidence="1">
    <location>
        <begin position="1"/>
        <end position="15"/>
    </location>
</feature>
<evidence type="ECO:0000256" key="1">
    <source>
        <dbReference type="SAM" id="MobiDB-lite"/>
    </source>
</evidence>
<feature type="region of interest" description="Disordered" evidence="1">
    <location>
        <begin position="1"/>
        <end position="60"/>
    </location>
</feature>
<evidence type="ECO:0000313" key="2">
    <source>
        <dbReference type="EMBL" id="KAL0404206.1"/>
    </source>
</evidence>
<feature type="compositionally biased region" description="Low complexity" evidence="1">
    <location>
        <begin position="29"/>
        <end position="39"/>
    </location>
</feature>
<sequence>MRKTVRRTFPRRNKRGTREDPPIGRPRRTAPNPRAAEPASTSNTVKAPASTSHTVESRTSTNLLVEYDASTGLLVEGYAPTGKTVEAAPTPAAGGSSPHSMNEMIMR</sequence>
<dbReference type="EMBL" id="JACGWJ010000008">
    <property type="protein sequence ID" value="KAL0404206.1"/>
    <property type="molecule type" value="Genomic_DNA"/>
</dbReference>
<protein>
    <submittedName>
        <fullName evidence="2">Uncharacterized protein</fullName>
    </submittedName>
</protein>
<name>A0AAW2TKV5_SESRA</name>
<feature type="compositionally biased region" description="Low complexity" evidence="1">
    <location>
        <begin position="87"/>
        <end position="98"/>
    </location>
</feature>
<reference evidence="2" key="1">
    <citation type="submission" date="2020-06" db="EMBL/GenBank/DDBJ databases">
        <authorList>
            <person name="Li T."/>
            <person name="Hu X."/>
            <person name="Zhang T."/>
            <person name="Song X."/>
            <person name="Zhang H."/>
            <person name="Dai N."/>
            <person name="Sheng W."/>
            <person name="Hou X."/>
            <person name="Wei L."/>
        </authorList>
    </citation>
    <scope>NUCLEOTIDE SEQUENCE</scope>
    <source>
        <strain evidence="2">G02</strain>
        <tissue evidence="2">Leaf</tissue>
    </source>
</reference>
<gene>
    <name evidence="2" type="ORF">Sradi_2061400</name>
</gene>
<feature type="region of interest" description="Disordered" evidence="1">
    <location>
        <begin position="84"/>
        <end position="107"/>
    </location>
</feature>
<comment type="caution">
    <text evidence="2">The sequence shown here is derived from an EMBL/GenBank/DDBJ whole genome shotgun (WGS) entry which is preliminary data.</text>
</comment>
<reference evidence="2" key="2">
    <citation type="journal article" date="2024" name="Plant">
        <title>Genomic evolution and insights into agronomic trait innovations of Sesamum species.</title>
        <authorList>
            <person name="Miao H."/>
            <person name="Wang L."/>
            <person name="Qu L."/>
            <person name="Liu H."/>
            <person name="Sun Y."/>
            <person name="Le M."/>
            <person name="Wang Q."/>
            <person name="Wei S."/>
            <person name="Zheng Y."/>
            <person name="Lin W."/>
            <person name="Duan Y."/>
            <person name="Cao H."/>
            <person name="Xiong S."/>
            <person name="Wang X."/>
            <person name="Wei L."/>
            <person name="Li C."/>
            <person name="Ma Q."/>
            <person name="Ju M."/>
            <person name="Zhao R."/>
            <person name="Li G."/>
            <person name="Mu C."/>
            <person name="Tian Q."/>
            <person name="Mei H."/>
            <person name="Zhang T."/>
            <person name="Gao T."/>
            <person name="Zhang H."/>
        </authorList>
    </citation>
    <scope>NUCLEOTIDE SEQUENCE</scope>
    <source>
        <strain evidence="2">G02</strain>
    </source>
</reference>
<proteinExistence type="predicted"/>
<dbReference type="AlphaFoldDB" id="A0AAW2TKV5"/>